<accession>A0ABT2EJ98</accession>
<gene>
    <name evidence="3" type="ORF">M2350_000416</name>
</gene>
<dbReference type="InterPro" id="IPR050708">
    <property type="entry name" value="T6SS_VgrG/RHS"/>
</dbReference>
<evidence type="ECO:0000256" key="1">
    <source>
        <dbReference type="ARBA" id="ARBA00022737"/>
    </source>
</evidence>
<evidence type="ECO:0000313" key="3">
    <source>
        <dbReference type="EMBL" id="MCS3918019.1"/>
    </source>
</evidence>
<dbReference type="InterPro" id="IPR056823">
    <property type="entry name" value="TEN-like_YD-shell"/>
</dbReference>
<evidence type="ECO:0000259" key="2">
    <source>
        <dbReference type="Pfam" id="PF25023"/>
    </source>
</evidence>
<proteinExistence type="predicted"/>
<sequence>MVQIEYRRTSDNSLLSRFVYSYDAAGNRVQVQEEVLQPDGSWSVATVSYGYDQIDRLVSEKRTGSHPYWYDYGYDGSGNRLVMVQRDGSGNIVGQKSYNYDGGNKLLQEVANGVTTVYQYDPNGNTISKTTGTSQVRYYWDDEDKMVRVEDSVVMNFKTDGLGFRRMKEVVGQGQTWFVYDLGKSETPGLAPLVAEYDQNGNLVAKYHHDGGGLMAMTRNNASYWYAFEAIGTARQLMDSQSQVSDAYAFDAWGNDLTSPQSQVPNPFRYIGKHGYYWDTQSSLMLLGVRYYQAGLGRFMTIDPLKITNNWYVYTSNRPTMLIDPNGKIAIIPILCASACACVALCGIAVIGGCIAGCHDAGNLSWQCVDKCVQDMLDEIPPFQRALCEGCFQACGYCIFCWITRRCPPPGGRIKPIEPPINGNGKVKKCPKPKPDNEEACRNQHRDCIIKCGNIETDDYLSYLLCIQCCTIETDICMQYGPGLILNCDKLSAN</sequence>
<feature type="domain" description="Teneurin-like YD-shell" evidence="2">
    <location>
        <begin position="21"/>
        <end position="303"/>
    </location>
</feature>
<dbReference type="Gene3D" id="2.180.10.10">
    <property type="entry name" value="RHS repeat-associated core"/>
    <property type="match status" value="1"/>
</dbReference>
<dbReference type="Pfam" id="PF25023">
    <property type="entry name" value="TEN_YD-shell"/>
    <property type="match status" value="1"/>
</dbReference>
<reference evidence="3 4" key="1">
    <citation type="submission" date="2022-08" db="EMBL/GenBank/DDBJ databases">
        <title>Bacterial and archaeal communities from various locations to study Microbial Dark Matter (Phase II).</title>
        <authorList>
            <person name="Stepanauskas R."/>
        </authorList>
    </citation>
    <scope>NUCLEOTIDE SEQUENCE [LARGE SCALE GENOMIC DNA]</scope>
    <source>
        <strain evidence="3 4">PD1</strain>
    </source>
</reference>
<dbReference type="PANTHER" id="PTHR32305">
    <property type="match status" value="1"/>
</dbReference>
<comment type="caution">
    <text evidence="3">The sequence shown here is derived from an EMBL/GenBank/DDBJ whole genome shotgun (WGS) entry which is preliminary data.</text>
</comment>
<dbReference type="NCBIfam" id="TIGR03696">
    <property type="entry name" value="Rhs_assc_core"/>
    <property type="match status" value="1"/>
</dbReference>
<dbReference type="RefSeq" id="WP_259093126.1">
    <property type="nucleotide sequence ID" value="NZ_CP130454.1"/>
</dbReference>
<organism evidence="3 4">
    <name type="scientific">Candidatus Fervidibacter sacchari</name>
    <dbReference type="NCBI Taxonomy" id="1448929"/>
    <lineage>
        <taxon>Bacteria</taxon>
        <taxon>Candidatus Fervidibacterota</taxon>
        <taxon>Candidatus Fervidibacter</taxon>
    </lineage>
</organism>
<dbReference type="Proteomes" id="UP001204798">
    <property type="component" value="Unassembled WGS sequence"/>
</dbReference>
<protein>
    <submittedName>
        <fullName evidence="3">RHS repeat-associated protein</fullName>
    </submittedName>
</protein>
<dbReference type="EMBL" id="JANUCP010000001">
    <property type="protein sequence ID" value="MCS3918019.1"/>
    <property type="molecule type" value="Genomic_DNA"/>
</dbReference>
<evidence type="ECO:0000313" key="4">
    <source>
        <dbReference type="Proteomes" id="UP001204798"/>
    </source>
</evidence>
<dbReference type="PANTHER" id="PTHR32305:SF15">
    <property type="entry name" value="PROTEIN RHSA-RELATED"/>
    <property type="match status" value="1"/>
</dbReference>
<dbReference type="NCBIfam" id="TIGR01643">
    <property type="entry name" value="YD_repeat_2x"/>
    <property type="match status" value="1"/>
</dbReference>
<name>A0ABT2EJ98_9BACT</name>
<keyword evidence="1" id="KW-0677">Repeat</keyword>
<keyword evidence="4" id="KW-1185">Reference proteome</keyword>
<dbReference type="InterPro" id="IPR006530">
    <property type="entry name" value="YD"/>
</dbReference>
<dbReference type="InterPro" id="IPR022385">
    <property type="entry name" value="Rhs_assc_core"/>
</dbReference>